<reference evidence="3" key="1">
    <citation type="journal article" date="2023" name="G3 (Bethesda)">
        <title>A reference genome for the long-term kleptoplast-retaining sea slug Elysia crispata morphotype clarki.</title>
        <authorList>
            <person name="Eastman K.E."/>
            <person name="Pendleton A.L."/>
            <person name="Shaikh M.A."/>
            <person name="Suttiyut T."/>
            <person name="Ogas R."/>
            <person name="Tomko P."/>
            <person name="Gavelis G."/>
            <person name="Widhalm J.R."/>
            <person name="Wisecaver J.H."/>
        </authorList>
    </citation>
    <scope>NUCLEOTIDE SEQUENCE</scope>
    <source>
        <strain evidence="3">ECLA1</strain>
    </source>
</reference>
<keyword evidence="2" id="KW-0472">Membrane</keyword>
<dbReference type="AlphaFoldDB" id="A0AAE0Z5H7"/>
<gene>
    <name evidence="3" type="ORF">RRG08_042072</name>
</gene>
<keyword evidence="4" id="KW-1185">Reference proteome</keyword>
<feature type="compositionally biased region" description="Polar residues" evidence="1">
    <location>
        <begin position="107"/>
        <end position="124"/>
    </location>
</feature>
<feature type="transmembrane region" description="Helical" evidence="2">
    <location>
        <begin position="48"/>
        <end position="70"/>
    </location>
</feature>
<organism evidence="3 4">
    <name type="scientific">Elysia crispata</name>
    <name type="common">lettuce slug</name>
    <dbReference type="NCBI Taxonomy" id="231223"/>
    <lineage>
        <taxon>Eukaryota</taxon>
        <taxon>Metazoa</taxon>
        <taxon>Spiralia</taxon>
        <taxon>Lophotrochozoa</taxon>
        <taxon>Mollusca</taxon>
        <taxon>Gastropoda</taxon>
        <taxon>Heterobranchia</taxon>
        <taxon>Euthyneura</taxon>
        <taxon>Panpulmonata</taxon>
        <taxon>Sacoglossa</taxon>
        <taxon>Placobranchoidea</taxon>
        <taxon>Plakobranchidae</taxon>
        <taxon>Elysia</taxon>
    </lineage>
</organism>
<keyword evidence="2" id="KW-1133">Transmembrane helix</keyword>
<proteinExistence type="predicted"/>
<comment type="caution">
    <text evidence="3">The sequence shown here is derived from an EMBL/GenBank/DDBJ whole genome shotgun (WGS) entry which is preliminary data.</text>
</comment>
<keyword evidence="2" id="KW-0812">Transmembrane</keyword>
<evidence type="ECO:0000256" key="2">
    <source>
        <dbReference type="SAM" id="Phobius"/>
    </source>
</evidence>
<evidence type="ECO:0000256" key="1">
    <source>
        <dbReference type="SAM" id="MobiDB-lite"/>
    </source>
</evidence>
<name>A0AAE0Z5H7_9GAST</name>
<dbReference type="EMBL" id="JAWDGP010004668">
    <property type="protein sequence ID" value="KAK3762651.1"/>
    <property type="molecule type" value="Genomic_DNA"/>
</dbReference>
<evidence type="ECO:0000313" key="3">
    <source>
        <dbReference type="EMBL" id="KAK3762651.1"/>
    </source>
</evidence>
<dbReference type="Proteomes" id="UP001283361">
    <property type="component" value="Unassembled WGS sequence"/>
</dbReference>
<protein>
    <submittedName>
        <fullName evidence="3">Uncharacterized protein</fullName>
    </submittedName>
</protein>
<sequence>MKSGCRYNEIYRPPSLELQHGPVIESYVELQFSSYFRNGTLLCYSSKLLVYTVFQFLSISASVLTQGFYINRVQSVISNTPGLIFLSTTPVIFVDSSRQHIFVYQTGSSSNPPQSYNVGQSGASPNRADHDDNGNLSTVARSTGVS</sequence>
<feature type="region of interest" description="Disordered" evidence="1">
    <location>
        <begin position="107"/>
        <end position="146"/>
    </location>
</feature>
<feature type="transmembrane region" description="Helical" evidence="2">
    <location>
        <begin position="76"/>
        <end position="94"/>
    </location>
</feature>
<evidence type="ECO:0000313" key="4">
    <source>
        <dbReference type="Proteomes" id="UP001283361"/>
    </source>
</evidence>
<accession>A0AAE0Z5H7</accession>
<feature type="compositionally biased region" description="Polar residues" evidence="1">
    <location>
        <begin position="134"/>
        <end position="146"/>
    </location>
</feature>